<evidence type="ECO:0000256" key="1">
    <source>
        <dbReference type="ARBA" id="ARBA00004496"/>
    </source>
</evidence>
<keyword evidence="3" id="KW-0479">Metal-binding</keyword>
<name>A0ABY1K2P9_9BACL</name>
<keyword evidence="12" id="KW-0238">DNA-binding</keyword>
<evidence type="ECO:0000256" key="2">
    <source>
        <dbReference type="ARBA" id="ARBA00022490"/>
    </source>
</evidence>
<dbReference type="InterPro" id="IPR017871">
    <property type="entry name" value="ABC_transporter-like_CS"/>
</dbReference>
<dbReference type="InterPro" id="IPR041102">
    <property type="entry name" value="UvrA_inter"/>
</dbReference>
<evidence type="ECO:0000259" key="17">
    <source>
        <dbReference type="PROSITE" id="PS50893"/>
    </source>
</evidence>
<dbReference type="PROSITE" id="PS50893">
    <property type="entry name" value="ABC_TRANSPORTER_2"/>
    <property type="match status" value="1"/>
</dbReference>
<evidence type="ECO:0000256" key="9">
    <source>
        <dbReference type="ARBA" id="ARBA00022833"/>
    </source>
</evidence>
<keyword evidence="2" id="KW-0963">Cytoplasm</keyword>
<evidence type="ECO:0000313" key="19">
    <source>
        <dbReference type="Proteomes" id="UP000186666"/>
    </source>
</evidence>
<evidence type="ECO:0000256" key="13">
    <source>
        <dbReference type="ARBA" id="ARBA00023204"/>
    </source>
</evidence>
<reference evidence="18 19" key="1">
    <citation type="submission" date="2017-01" db="EMBL/GenBank/DDBJ databases">
        <authorList>
            <person name="Varghese N."/>
            <person name="Submissions S."/>
        </authorList>
    </citation>
    <scope>NUCLEOTIDE SEQUENCE [LARGE SCALE GENOMIC DNA]</scope>
    <source>
        <strain evidence="18 19">ATCC 23464</strain>
    </source>
</reference>
<dbReference type="Gene3D" id="1.20.1580.10">
    <property type="entry name" value="ABC transporter ATPase like domain"/>
    <property type="match status" value="2"/>
</dbReference>
<comment type="caution">
    <text evidence="18">The sequence shown here is derived from an EMBL/GenBank/DDBJ whole genome shotgun (WGS) entry which is preliminary data.</text>
</comment>
<dbReference type="InterPro" id="IPR013815">
    <property type="entry name" value="ATP_grasp_subdomain_1"/>
</dbReference>
<keyword evidence="5" id="KW-0547">Nucleotide-binding</keyword>
<dbReference type="Gene3D" id="3.30.1490.20">
    <property type="entry name" value="ATP-grasp fold, A domain"/>
    <property type="match status" value="1"/>
</dbReference>
<keyword evidence="19" id="KW-1185">Reference proteome</keyword>
<evidence type="ECO:0000313" key="18">
    <source>
        <dbReference type="EMBL" id="SIR17139.1"/>
    </source>
</evidence>
<keyword evidence="9" id="KW-0862">Zinc</keyword>
<dbReference type="InterPro" id="IPR004602">
    <property type="entry name" value="UvrA"/>
</dbReference>
<proteinExistence type="inferred from homology"/>
<evidence type="ECO:0000256" key="6">
    <source>
        <dbReference type="ARBA" id="ARBA00022763"/>
    </source>
</evidence>
<keyword evidence="13" id="KW-0234">DNA repair</keyword>
<dbReference type="Pfam" id="PF00005">
    <property type="entry name" value="ABC_tran"/>
    <property type="match status" value="1"/>
</dbReference>
<keyword evidence="8" id="KW-0863">Zinc-finger</keyword>
<evidence type="ECO:0000256" key="11">
    <source>
        <dbReference type="ARBA" id="ARBA00022881"/>
    </source>
</evidence>
<evidence type="ECO:0000256" key="5">
    <source>
        <dbReference type="ARBA" id="ARBA00022741"/>
    </source>
</evidence>
<protein>
    <recommendedName>
        <fullName evidence="15">UvrABC system protein A</fullName>
    </recommendedName>
    <alternativeName>
        <fullName evidence="16">Excinuclease ABC subunit A</fullName>
    </alternativeName>
</protein>
<dbReference type="RefSeq" id="WP_068579247.1">
    <property type="nucleotide sequence ID" value="NZ_FTNK01000008.1"/>
</dbReference>
<feature type="domain" description="ABC transporter" evidence="17">
    <location>
        <begin position="613"/>
        <end position="947"/>
    </location>
</feature>
<dbReference type="PANTHER" id="PTHR43152">
    <property type="entry name" value="UVRABC SYSTEM PROTEIN A"/>
    <property type="match status" value="1"/>
</dbReference>
<dbReference type="EMBL" id="FTNK01000008">
    <property type="protein sequence ID" value="SIR17139.1"/>
    <property type="molecule type" value="Genomic_DNA"/>
</dbReference>
<sequence length="957" mass="105802">MKNTIFVKGARQHNLKNVTLEIPRDQFVVFTGVSGSGKSSLVFNTLYAEGRRRLMESLSAYERMGLRKSDEADVDLIEGLSPVIAIEQKKISRSPRSTVGTLSNLSNYMRLLYSRVSDGVCPYCEGHIPIRTNKQIVSDLIQYATGSEVQIGIPLFHFSREVNGSYFDRVRKKGFEKLYWNGEKITIDEAEQRLRECRNSAPDRLNLDIGSIVVSPERYIEIRSLVQRALELGNGLMLIRSAGEPLTSISSHLACSSCGIAVSEIPASAFSFNTPAGACSTCTGLGSHYYVDPDLVIPDKTKSIAEGAVNLLGWQCDTDKFHKNRKIYEGLAQRYNFSLDTSVKDLSTNALHAVLYGTQGEKIRIENPAAGGKPMQEKFAGIVNMIYERFNTNTKDEMSTVKKEEQGVMREQICPDCEGTRLKAERLLYNVEGKTIHSLSNLPLIELLEFCEARLGSGTAVTQVILRDMMIRIRRICDIGLGYLTLNRPVITLSGGESQRLRLTTQLSSGLMGMIYILDEPSVGLHSKDNENMVVLLRKLRDMGNTLLVVEHDDEIISRADYIVDIGPGAGVVGGQIVAQGTVEELKKNSASLTGQYLSGSRRIEIPANRRRVQKINGSFKQLEIIGAQENNLKNVNVQIPLHCLVCITGVSGSGKSTLVHKVIYEKLREYFDGQSGEPRNDVELKGAEWIDRVAYVDQNPIGRTPRSNPATYVGIFNSIRKLFANTASAKQRGFKESHFSFNNAGGRCEECMGIGTIVTEMQFMSDVETVCEVCHGQRYSEELLGVAYRGKNIADILNMSIEEGVEFFNDHPALHNKLALMNKLGLGYMKLGQPATTLSGGEAQRIKLVEELSNQQAGCSHLYILDEPTSGLHLEDVQRLLAIVQQLVDQGNTVLVIEHNLHFIKAVDYLIDLGPGGGTHGGYVVAAGTPEDVAKVETSYTGQFLRKSLFDNEVSM</sequence>
<dbReference type="Pfam" id="PF17760">
    <property type="entry name" value="UvrA_inter"/>
    <property type="match status" value="1"/>
</dbReference>
<keyword evidence="6" id="KW-0227">DNA damage</keyword>
<dbReference type="PROSITE" id="PS00211">
    <property type="entry name" value="ABC_TRANSPORTER_1"/>
    <property type="match status" value="1"/>
</dbReference>
<evidence type="ECO:0000256" key="3">
    <source>
        <dbReference type="ARBA" id="ARBA00022723"/>
    </source>
</evidence>
<evidence type="ECO:0000256" key="8">
    <source>
        <dbReference type="ARBA" id="ARBA00022771"/>
    </source>
</evidence>
<dbReference type="InterPro" id="IPR003439">
    <property type="entry name" value="ABC_transporter-like_ATP-bd"/>
</dbReference>
<dbReference type="Proteomes" id="UP000186666">
    <property type="component" value="Unassembled WGS sequence"/>
</dbReference>
<dbReference type="InterPro" id="IPR027417">
    <property type="entry name" value="P-loop_NTPase"/>
</dbReference>
<keyword evidence="4" id="KW-0677">Repeat</keyword>
<dbReference type="SUPFAM" id="SSF52540">
    <property type="entry name" value="P-loop containing nucleoside triphosphate hydrolases"/>
    <property type="match status" value="2"/>
</dbReference>
<comment type="subcellular location">
    <subcellularLocation>
        <location evidence="1">Cytoplasm</location>
    </subcellularLocation>
</comment>
<keyword evidence="11" id="KW-0267">Excision nuclease</keyword>
<dbReference type="Pfam" id="PF17755">
    <property type="entry name" value="UvrA_DNA-bind"/>
    <property type="match status" value="1"/>
</dbReference>
<accession>A0ABY1K2P9</accession>
<dbReference type="Gene3D" id="3.40.50.300">
    <property type="entry name" value="P-loop containing nucleotide triphosphate hydrolases"/>
    <property type="match status" value="2"/>
</dbReference>
<keyword evidence="10" id="KW-0067">ATP-binding</keyword>
<dbReference type="PANTHER" id="PTHR43152:SF3">
    <property type="entry name" value="UVRABC SYSTEM PROTEIN A"/>
    <property type="match status" value="1"/>
</dbReference>
<evidence type="ECO:0000256" key="12">
    <source>
        <dbReference type="ARBA" id="ARBA00023125"/>
    </source>
</evidence>
<gene>
    <name evidence="18" type="ORF">SAMN05421578_10818</name>
</gene>
<evidence type="ECO:0000256" key="7">
    <source>
        <dbReference type="ARBA" id="ARBA00022769"/>
    </source>
</evidence>
<dbReference type="InterPro" id="IPR041552">
    <property type="entry name" value="UvrA_DNA-bd"/>
</dbReference>
<dbReference type="Gene3D" id="1.10.8.280">
    <property type="entry name" value="ABC transporter ATPase domain-like"/>
    <property type="match status" value="1"/>
</dbReference>
<evidence type="ECO:0000256" key="10">
    <source>
        <dbReference type="ARBA" id="ARBA00022840"/>
    </source>
</evidence>
<comment type="similarity">
    <text evidence="14">Belongs to the ABC transporter superfamily. UvrA family.</text>
</comment>
<organism evidence="18 19">
    <name type="scientific">Paenibacillus macquariensis</name>
    <dbReference type="NCBI Taxonomy" id="948756"/>
    <lineage>
        <taxon>Bacteria</taxon>
        <taxon>Bacillati</taxon>
        <taxon>Bacillota</taxon>
        <taxon>Bacilli</taxon>
        <taxon>Bacillales</taxon>
        <taxon>Paenibacillaceae</taxon>
        <taxon>Paenibacillus</taxon>
    </lineage>
</organism>
<evidence type="ECO:0000256" key="15">
    <source>
        <dbReference type="ARBA" id="ARBA00039316"/>
    </source>
</evidence>
<keyword evidence="7" id="KW-0228">DNA excision</keyword>
<evidence type="ECO:0000256" key="4">
    <source>
        <dbReference type="ARBA" id="ARBA00022737"/>
    </source>
</evidence>
<evidence type="ECO:0000256" key="16">
    <source>
        <dbReference type="ARBA" id="ARBA00042156"/>
    </source>
</evidence>
<evidence type="ECO:0000256" key="14">
    <source>
        <dbReference type="ARBA" id="ARBA00038000"/>
    </source>
</evidence>
<dbReference type="NCBIfam" id="TIGR00630">
    <property type="entry name" value="uvra"/>
    <property type="match status" value="1"/>
</dbReference>